<dbReference type="Proteomes" id="UP000566597">
    <property type="component" value="Unassembled WGS sequence"/>
</dbReference>
<evidence type="ECO:0000313" key="8">
    <source>
        <dbReference type="Proteomes" id="UP000467536"/>
    </source>
</evidence>
<dbReference type="Proteomes" id="UP000269407">
    <property type="component" value="Unassembled WGS sequence"/>
</dbReference>
<protein>
    <submittedName>
        <fullName evidence="2">DUF4297 domain-containing protein</fullName>
    </submittedName>
</protein>
<evidence type="ECO:0000313" key="11">
    <source>
        <dbReference type="Proteomes" id="UP000845014"/>
    </source>
</evidence>
<evidence type="ECO:0000313" key="5">
    <source>
        <dbReference type="EMBL" id="HAB7364676.1"/>
    </source>
</evidence>
<sequence>MSNEAIYMKLPFDLSGSRSKNRFRYEILWGLSKLFDIYNENESFVMVFDYACDIEVHKDTGFDFYQVKSKKDGAVYTQGALLKKKKLEEEEKSFSILGRLYALANNQNKNIHVNLVSNKPFQDSSKKNHTTIENLDFNNLDEEVQKTIESKLQEELGSDVTPDMSKISFIYTSIDLFSPDDTLRGKTSKFFFELTGSEPNKPNALYNLLVETISEKACYELQLNCYSDILNRKGVSKDDIEKIISLYSEKTDRAVEKASIFIDTNINKPIKRLKMKTMLGKVVSDIESGNRLVLQNEELIVQSIFSNLEKYDVEETVFIDLLVSEYSKLFTIEYSEDYRYAFFLLILMKVEENIYEYSDI</sequence>
<evidence type="ECO:0000313" key="4">
    <source>
        <dbReference type="EMBL" id="EDO0985808.1"/>
    </source>
</evidence>
<organism evidence="2 9">
    <name type="scientific">Listeria monocytogenes</name>
    <dbReference type="NCBI Taxonomy" id="1639"/>
    <lineage>
        <taxon>Bacteria</taxon>
        <taxon>Bacillati</taxon>
        <taxon>Bacillota</taxon>
        <taxon>Bacilli</taxon>
        <taxon>Bacillales</taxon>
        <taxon>Listeriaceae</taxon>
        <taxon>Listeria</taxon>
    </lineage>
</organism>
<reference evidence="4 8" key="4">
    <citation type="submission" date="2019-08" db="EMBL/GenBank/DDBJ databases">
        <authorList>
            <person name="Ashton P.M."/>
            <person name="Dallman T."/>
            <person name="Nair S."/>
            <person name="De Pinna E."/>
            <person name="Peters T."/>
            <person name="Grant K."/>
        </authorList>
    </citation>
    <scope>NUCLEOTIDE SEQUENCE [LARGE SCALE GENOMIC DNA]</scope>
    <source>
        <strain evidence="3 10">406731</strain>
        <strain evidence="4 8">788324</strain>
    </source>
</reference>
<evidence type="ECO:0000313" key="10">
    <source>
        <dbReference type="Proteomes" id="UP000566597"/>
    </source>
</evidence>
<comment type="caution">
    <text evidence="2">The sequence shown here is derived from an EMBL/GenBank/DDBJ whole genome shotgun (WGS) entry which is preliminary data.</text>
</comment>
<reference evidence="5" key="5">
    <citation type="submission" date="2020-01" db="EMBL/GenBank/DDBJ databases">
        <authorList>
            <consortium name="NCBI Pathogen Detection Project"/>
        </authorList>
    </citation>
    <scope>NUCLEOTIDE SEQUENCE</scope>
    <source>
        <strain evidence="5">CFIAFB20160079</strain>
    </source>
</reference>
<gene>
    <name evidence="2" type="ORF">CW845_02370</name>
    <name evidence="3" type="ORF">D4U23_11505</name>
    <name evidence="6" type="ORF">DOV25_12040</name>
    <name evidence="4" type="ORF">FV747_07370</name>
    <name evidence="5" type="ORF">GYO01_11195</name>
</gene>
<dbReference type="AlphaFoldDB" id="A0A3D7ZXZ1"/>
<dbReference type="GO" id="GO:0004518">
    <property type="term" value="F:nuclease activity"/>
    <property type="evidence" value="ECO:0007669"/>
    <property type="project" value="InterPro"/>
</dbReference>
<dbReference type="Pfam" id="PF14130">
    <property type="entry name" value="Cap4_nuclease"/>
    <property type="match status" value="1"/>
</dbReference>
<dbReference type="EMBL" id="DAAHUJ010000005">
    <property type="protein sequence ID" value="HAB7364676.1"/>
    <property type="molecule type" value="Genomic_DNA"/>
</dbReference>
<evidence type="ECO:0000313" key="2">
    <source>
        <dbReference type="EMBL" id="EAG9386338.1"/>
    </source>
</evidence>
<feature type="domain" description="CD-NTase associated protein 4-like DNA endonuclease" evidence="1">
    <location>
        <begin position="15"/>
        <end position="217"/>
    </location>
</feature>
<evidence type="ECO:0000259" key="1">
    <source>
        <dbReference type="Pfam" id="PF14130"/>
    </source>
</evidence>
<evidence type="ECO:0000313" key="6">
    <source>
        <dbReference type="EMBL" id="MCO39188.1"/>
    </source>
</evidence>
<reference evidence="5 11" key="1">
    <citation type="journal article" date="2018" name="Genome Biol.">
        <title>SKESA: strategic k-mer extension for scrupulous assemblies.</title>
        <authorList>
            <person name="Souvorov A."/>
            <person name="Agarwala R."/>
            <person name="Lipman D.J."/>
        </authorList>
    </citation>
    <scope>NUCLEOTIDE SEQUENCE [LARGE SCALE GENOMIC DNA]</scope>
    <source>
        <strain evidence="5 11">CFIAFB20160079</strain>
    </source>
</reference>
<dbReference type="Proteomes" id="UP000467536">
    <property type="component" value="Unassembled WGS sequence"/>
</dbReference>
<dbReference type="EMBL" id="AABEKY010000001">
    <property type="protein sequence ID" value="EAG9386338.1"/>
    <property type="molecule type" value="Genomic_DNA"/>
</dbReference>
<dbReference type="EMBL" id="RCRQ01000006">
    <property type="protein sequence ID" value="MCO39188.1"/>
    <property type="molecule type" value="Genomic_DNA"/>
</dbReference>
<dbReference type="Proteomes" id="UP000522199">
    <property type="component" value="Unassembled WGS sequence"/>
</dbReference>
<proteinExistence type="predicted"/>
<evidence type="ECO:0000313" key="9">
    <source>
        <dbReference type="Proteomes" id="UP000522199"/>
    </source>
</evidence>
<dbReference type="EMBL" id="AABEVT010000006">
    <property type="protein sequence ID" value="EAH0253016.1"/>
    <property type="molecule type" value="Genomic_DNA"/>
</dbReference>
<dbReference type="RefSeq" id="WP_002391579.1">
    <property type="nucleotide sequence ID" value="NC_021825.2"/>
</dbReference>
<accession>A0A3D7ZXZ1</accession>
<dbReference type="InterPro" id="IPR025382">
    <property type="entry name" value="Cap4-like_endonuclease_dom"/>
</dbReference>
<name>A0A3D7ZXZ1_LISMN</name>
<reference evidence="2 9" key="3">
    <citation type="submission" date="2019-04" db="EMBL/GenBank/DDBJ databases">
        <authorList>
            <consortium name="GenomeTrakr network: Whole genome sequencing for foodborne pathogen traceback"/>
        </authorList>
    </citation>
    <scope>NUCLEOTIDE SEQUENCE [LARGE SCALE GENOMIC DNA]</scope>
    <source>
        <strain evidence="2 9">CFSAN072474</strain>
    </source>
</reference>
<dbReference type="EMBL" id="AANEHK010000005">
    <property type="protein sequence ID" value="EDO0985808.1"/>
    <property type="molecule type" value="Genomic_DNA"/>
</dbReference>
<evidence type="ECO:0000313" key="3">
    <source>
        <dbReference type="EMBL" id="EAH0253016.1"/>
    </source>
</evidence>
<evidence type="ECO:0000313" key="7">
    <source>
        <dbReference type="Proteomes" id="UP000269407"/>
    </source>
</evidence>
<reference evidence="6 7" key="2">
    <citation type="submission" date="2018-07" db="EMBL/GenBank/DDBJ databases">
        <authorList>
            <consortium name="GenomeTrakr: Next Generation Sequencing Network for Food Pathogen Tracability"/>
        </authorList>
    </citation>
    <scope>NUCLEOTIDE SEQUENCE [LARGE SCALE GENOMIC DNA]</scope>
    <source>
        <strain evidence="6 7">FDA00013213</strain>
    </source>
</reference>
<dbReference type="Proteomes" id="UP000845014">
    <property type="component" value="Unassembled WGS sequence"/>
</dbReference>